<feature type="binding site" evidence="13">
    <location>
        <position position="521"/>
    </location>
    <ligand>
        <name>ATP</name>
        <dbReference type="ChEBI" id="CHEBI:30616"/>
    </ligand>
</feature>
<evidence type="ECO:0000256" key="2">
    <source>
        <dbReference type="ARBA" id="ARBA00022552"/>
    </source>
</evidence>
<accession>A0A674D980</accession>
<keyword evidence="18" id="KW-1185">Reference proteome</keyword>
<feature type="binding site" evidence="13">
    <location>
        <begin position="680"/>
        <end position="682"/>
    </location>
    <ligand>
        <name>acetyl-CoA</name>
        <dbReference type="ChEBI" id="CHEBI:57288"/>
    </ligand>
</feature>
<dbReference type="EC" id="2.3.1.-" evidence="13"/>
<dbReference type="Pfam" id="PF08351">
    <property type="entry name" value="TmcA_N"/>
    <property type="match status" value="1"/>
</dbReference>
<dbReference type="FunFam" id="3.40.50.11040:FF:000006">
    <property type="entry name" value="RNA cytidine acetyltransferase"/>
    <property type="match status" value="1"/>
</dbReference>
<keyword evidence="8" id="KW-0007">Acetylation</keyword>
<dbReference type="GO" id="GO:0005524">
    <property type="term" value="F:ATP binding"/>
    <property type="evidence" value="ECO:0007669"/>
    <property type="project" value="UniProtKB-UniRule"/>
</dbReference>
<dbReference type="InterPro" id="IPR027992">
    <property type="entry name" value="tRNA_bind_dom"/>
</dbReference>
<name>A0A674D980_SALTR</name>
<sequence>MNIFRNISHMYIFTRFFTSLLASKFCLFQSPCITPLLEQPYSFSPSGTTMATFRKKIDNRIRVQIDNGVSEQHRTMFVVVGDHGRDQVVILHHMLSKAAVRARPSVLWCYKKELGFSSNRKKRMRQLQKKIKTGTLNIKQDDPFELFVAATNIRYCYYNETHKILGNTYGMCILQDFEALTPNLLARTVETVEGGGIVVILLRTVNSLKQLYTMTMDVHSRYRTEAHQDVVGRFNERFILSLSSCKTCVVIDDQLNVLPISSHIANIKPVPPKTQEDSLSPREQELNELKESLQDTQPVGVLVDSCKTMDQAKAVLKFIEAISEKTLRSTVALTAARGRGKSAALGLAVAGAVAFGYSNIFITSPSPDNLHTLFEFIFKGFDALQYQEHLDYEIIQSLNPEFSKAVVRVNIFKEHRQTIQYIHPADSVKLGQAELLVIDEAAAIPLPLVKKLLGPYLVFMASTINGYEGTGRSLSLKLIQQLRQQSSESQQSLSAENRSTNTARLNAARSLQEVSLHESIRYAMGDPVEKWLNELLCLDCLNIPRVISGCPLPQTCDLYYVNRDTLFCYHKASEAFLQRLMALYVASHYKNSPNDLQMLSDAPAHHLFCLLPPVPPTQNSLPEVLAVIQVCLEGEISRQSILNSLSRGKKASGDLIPWTVSEQFQDPEFGSLSGGRVVRIAVNPDYQGMGYGSRALQQLQLYYEGQFPYMDENAQTANSQITSVTSEAVSLLEEVLHPRKDLPPLLLKLSERRAERLEYLGVSYGLTPPLLKFWKKAGFVPVYLRQTPNDLTGEHSLVMLKELNTVEAPEQGQWLSAFWKDFRRRFLSLLSYQFSSFSPSMALNILQNKSTTKTDATLSSSELSGQFSPYDLKRLEMYSRNMVDYHLIMDLIPAVARMFFLKQLGDVTLSAAQCALLLGVGLQHKSVDQLEKEIDLPSSQLMGLFNRLIRKVVQFFNRIQEKAIEAEMVVSKDISMEPTVKTLNDDLNEAAKEFQEKHKQDMEKVKEMDLQQYLIRGDDEEWDQVLKKAGQTKHTRHGKLKKKAKKGGGKEKNKFEKRPL</sequence>
<evidence type="ECO:0000259" key="16">
    <source>
        <dbReference type="PROSITE" id="PS51186"/>
    </source>
</evidence>
<gene>
    <name evidence="13 17" type="primary">NAT10</name>
    <name evidence="17" type="synonym">nat10</name>
</gene>
<evidence type="ECO:0000313" key="17">
    <source>
        <dbReference type="Ensembl" id="ENSSTUP00000092577.1"/>
    </source>
</evidence>
<evidence type="ECO:0000256" key="1">
    <source>
        <dbReference type="ARBA" id="ARBA00004604"/>
    </source>
</evidence>
<evidence type="ECO:0000256" key="14">
    <source>
        <dbReference type="SAM" id="MobiDB-lite"/>
    </source>
</evidence>
<keyword evidence="2 13" id="KW-0698">rRNA processing</keyword>
<dbReference type="PANTHER" id="PTHR10925">
    <property type="entry name" value="N-ACETYLTRANSFERASE 10"/>
    <property type="match status" value="1"/>
</dbReference>
<comment type="subunit">
    <text evidence="11">Part of the small subunit (SSU) processome, composed of more than 70 proteins and the RNA chaperone small nucleolar RNA (snoRNA) U3. Interacts with THUMPD1. Interacts with SUN1 (via N-terminus). Interacts with TERT.</text>
</comment>
<comment type="catalytic activity">
    <reaction evidence="13">
        <text>a cytidine in 18S rRNA + acetyl-CoA + ATP + H2O = an N(4)-acetylcytidine in 18S rRNA + ADP + phosphate + CoA + H(+)</text>
        <dbReference type="Rhea" id="RHEA:51424"/>
        <dbReference type="Rhea" id="RHEA-COMP:13575"/>
        <dbReference type="Rhea" id="RHEA-COMP:13576"/>
        <dbReference type="ChEBI" id="CHEBI:15377"/>
        <dbReference type="ChEBI" id="CHEBI:15378"/>
        <dbReference type="ChEBI" id="CHEBI:30616"/>
        <dbReference type="ChEBI" id="CHEBI:43474"/>
        <dbReference type="ChEBI" id="CHEBI:57287"/>
        <dbReference type="ChEBI" id="CHEBI:57288"/>
        <dbReference type="ChEBI" id="CHEBI:74900"/>
        <dbReference type="ChEBI" id="CHEBI:82748"/>
        <dbReference type="ChEBI" id="CHEBI:456216"/>
    </reaction>
</comment>
<comment type="similarity">
    <text evidence="13">Belongs to the RNA cytidine acetyltransferase family. NAT10 subfamily.</text>
</comment>
<dbReference type="GO" id="GO:0051391">
    <property type="term" value="P:tRNA acetylation"/>
    <property type="evidence" value="ECO:0007669"/>
    <property type="project" value="UniProtKB-UniRule"/>
</dbReference>
<dbReference type="Pfam" id="PF05127">
    <property type="entry name" value="NAT10_TcmA_helicase"/>
    <property type="match status" value="1"/>
</dbReference>
<keyword evidence="10 13" id="KW-0012">Acyltransferase</keyword>
<dbReference type="GeneTree" id="ENSGT00390000009140"/>
<evidence type="ECO:0000313" key="18">
    <source>
        <dbReference type="Proteomes" id="UP000472277"/>
    </source>
</evidence>
<dbReference type="FunFam" id="3.40.630.30:FF:000019">
    <property type="entry name" value="RNA cytidine acetyltransferase"/>
    <property type="match status" value="1"/>
</dbReference>
<evidence type="ECO:0000256" key="10">
    <source>
        <dbReference type="ARBA" id="ARBA00023315"/>
    </source>
</evidence>
<reference evidence="17" key="1">
    <citation type="submission" date="2025-08" db="UniProtKB">
        <authorList>
            <consortium name="Ensembl"/>
        </authorList>
    </citation>
    <scope>IDENTIFICATION</scope>
</reference>
<dbReference type="InterPro" id="IPR032672">
    <property type="entry name" value="TmcA/NAT10/Kre33"/>
</dbReference>
<feature type="signal peptide" evidence="15">
    <location>
        <begin position="1"/>
        <end position="22"/>
    </location>
</feature>
<dbReference type="InterPro" id="IPR013562">
    <property type="entry name" value="TmcA/NAT10_N"/>
</dbReference>
<keyword evidence="9 13" id="KW-0539">Nucleus</keyword>
<evidence type="ECO:0000256" key="4">
    <source>
        <dbReference type="ARBA" id="ARBA00022679"/>
    </source>
</evidence>
<dbReference type="Ensembl" id="ENSSTUT00000098650.1">
    <property type="protein sequence ID" value="ENSSTUP00000092577.1"/>
    <property type="gene ID" value="ENSSTUG00000040239.1"/>
</dbReference>
<dbReference type="OMA" id="HLHYIMS"/>
<evidence type="ECO:0000256" key="8">
    <source>
        <dbReference type="ARBA" id="ARBA00022990"/>
    </source>
</evidence>
<feature type="compositionally biased region" description="Basic residues" evidence="14">
    <location>
        <begin position="1030"/>
        <end position="1047"/>
    </location>
</feature>
<dbReference type="CDD" id="cd04301">
    <property type="entry name" value="NAT_SF"/>
    <property type="match status" value="1"/>
</dbReference>
<comment type="catalytic activity">
    <reaction evidence="13">
        <text>a cytidine in tRNA + acetyl-CoA + ATP + H2O = an N(4)-acetylcytidine in tRNA + ADP + phosphate + CoA + H(+)</text>
        <dbReference type="Rhea" id="RHEA:53876"/>
        <dbReference type="Rhea" id="RHEA-COMP:13670"/>
        <dbReference type="Rhea" id="RHEA-COMP:13671"/>
        <dbReference type="ChEBI" id="CHEBI:15377"/>
        <dbReference type="ChEBI" id="CHEBI:15378"/>
        <dbReference type="ChEBI" id="CHEBI:30616"/>
        <dbReference type="ChEBI" id="CHEBI:43474"/>
        <dbReference type="ChEBI" id="CHEBI:57287"/>
        <dbReference type="ChEBI" id="CHEBI:57288"/>
        <dbReference type="ChEBI" id="CHEBI:74900"/>
        <dbReference type="ChEBI" id="CHEBI:82748"/>
        <dbReference type="ChEBI" id="CHEBI:456216"/>
    </reaction>
</comment>
<dbReference type="Pfam" id="PF13718">
    <property type="entry name" value="GNAT_acetyltr_2"/>
    <property type="match status" value="1"/>
</dbReference>
<evidence type="ECO:0000256" key="13">
    <source>
        <dbReference type="HAMAP-Rule" id="MF_03211"/>
    </source>
</evidence>
<feature type="region of interest" description="Disordered" evidence="14">
    <location>
        <begin position="1028"/>
        <end position="1060"/>
    </location>
</feature>
<dbReference type="Gene3D" id="3.40.50.11040">
    <property type="match status" value="1"/>
</dbReference>
<dbReference type="GO" id="GO:0000049">
    <property type="term" value="F:tRNA binding"/>
    <property type="evidence" value="ECO:0007669"/>
    <property type="project" value="TreeGrafter"/>
</dbReference>
<dbReference type="GO" id="GO:0030686">
    <property type="term" value="C:90S preribosome"/>
    <property type="evidence" value="ECO:0007669"/>
    <property type="project" value="TreeGrafter"/>
</dbReference>
<evidence type="ECO:0000256" key="9">
    <source>
        <dbReference type="ARBA" id="ARBA00023242"/>
    </source>
</evidence>
<keyword evidence="5 13" id="KW-0819">tRNA processing</keyword>
<dbReference type="Gene3D" id="3.40.50.300">
    <property type="entry name" value="P-loop containing nucleotide triphosphate hydrolases"/>
    <property type="match status" value="1"/>
</dbReference>
<feature type="chain" id="PRO_5025527595" description="RNA cytidine acetyltransferase" evidence="15">
    <location>
        <begin position="23"/>
        <end position="1060"/>
    </location>
</feature>
<dbReference type="HAMAP" id="MF_03211">
    <property type="entry name" value="RNA_acetyltr_Nat10"/>
    <property type="match status" value="1"/>
</dbReference>
<keyword evidence="15" id="KW-0732">Signal</keyword>
<feature type="binding site" evidence="13">
    <location>
        <begin position="338"/>
        <end position="347"/>
    </location>
    <ligand>
        <name>ATP</name>
        <dbReference type="ChEBI" id="CHEBI:30616"/>
    </ligand>
</feature>
<proteinExistence type="inferred from homology"/>
<dbReference type="GO" id="GO:0005730">
    <property type="term" value="C:nucleolus"/>
    <property type="evidence" value="ECO:0007669"/>
    <property type="project" value="UniProtKB-SubCell"/>
</dbReference>
<keyword evidence="6 13" id="KW-0547">Nucleotide-binding</keyword>
<reference evidence="17" key="2">
    <citation type="submission" date="2025-09" db="UniProtKB">
        <authorList>
            <consortium name="Ensembl"/>
        </authorList>
    </citation>
    <scope>IDENTIFICATION</scope>
</reference>
<keyword evidence="4 13" id="KW-0808">Transferase</keyword>
<evidence type="ECO:0000256" key="12">
    <source>
        <dbReference type="ARBA" id="ARBA00068357"/>
    </source>
</evidence>
<evidence type="ECO:0000256" key="6">
    <source>
        <dbReference type="ARBA" id="ARBA00022741"/>
    </source>
</evidence>
<comment type="subunit">
    <text evidence="13">Interacts with THUMPD1.</text>
</comment>
<dbReference type="FunFam" id="3.40.50.300:FF:002218">
    <property type="entry name" value="tRNA(Met) cytidine acetyltransferase TmcA"/>
    <property type="match status" value="1"/>
</dbReference>
<dbReference type="InterPro" id="IPR007807">
    <property type="entry name" value="TcmA/NAT10_helicase"/>
</dbReference>
<feature type="binding site" evidence="13">
    <location>
        <position position="776"/>
    </location>
    <ligand>
        <name>acetyl-CoA</name>
        <dbReference type="ChEBI" id="CHEBI:57288"/>
    </ligand>
</feature>
<dbReference type="InterPro" id="IPR033688">
    <property type="entry name" value="NAT10"/>
</dbReference>
<protein>
    <recommendedName>
        <fullName evidence="12 13">RNA cytidine acetyltransferase</fullName>
        <ecNumber evidence="13">2.3.1.-</ecNumber>
    </recommendedName>
    <alternativeName>
        <fullName evidence="13">18S rRNA cytosine acetyltransferase</fullName>
    </alternativeName>
</protein>
<dbReference type="AlphaFoldDB" id="A0A674D980"/>
<dbReference type="GO" id="GO:1904812">
    <property type="term" value="P:rRNA acetylation involved in maturation of SSU-rRNA"/>
    <property type="evidence" value="ECO:0007669"/>
    <property type="project" value="InterPro"/>
</dbReference>
<organism evidence="17 18">
    <name type="scientific">Salmo trutta</name>
    <name type="common">Brown trout</name>
    <dbReference type="NCBI Taxonomy" id="8032"/>
    <lineage>
        <taxon>Eukaryota</taxon>
        <taxon>Metazoa</taxon>
        <taxon>Chordata</taxon>
        <taxon>Craniata</taxon>
        <taxon>Vertebrata</taxon>
        <taxon>Euteleostomi</taxon>
        <taxon>Actinopterygii</taxon>
        <taxon>Neopterygii</taxon>
        <taxon>Teleostei</taxon>
        <taxon>Protacanthopterygii</taxon>
        <taxon>Salmoniformes</taxon>
        <taxon>Salmonidae</taxon>
        <taxon>Salmoninae</taxon>
        <taxon>Salmo</taxon>
    </lineage>
</organism>
<evidence type="ECO:0000256" key="7">
    <source>
        <dbReference type="ARBA" id="ARBA00022840"/>
    </source>
</evidence>
<evidence type="ECO:0000256" key="5">
    <source>
        <dbReference type="ARBA" id="ARBA00022694"/>
    </source>
</evidence>
<dbReference type="InterPro" id="IPR027417">
    <property type="entry name" value="P-loop_NTPase"/>
</dbReference>
<dbReference type="PROSITE" id="PS51186">
    <property type="entry name" value="GNAT"/>
    <property type="match status" value="1"/>
</dbReference>
<feature type="domain" description="N-acetyltransferase" evidence="16">
    <location>
        <begin position="609"/>
        <end position="804"/>
    </location>
</feature>
<feature type="compositionally biased region" description="Basic and acidic residues" evidence="14">
    <location>
        <begin position="1048"/>
        <end position="1060"/>
    </location>
</feature>
<evidence type="ECO:0000256" key="11">
    <source>
        <dbReference type="ARBA" id="ARBA00065380"/>
    </source>
</evidence>
<dbReference type="Pfam" id="PF13725">
    <property type="entry name" value="tRNA_bind_2"/>
    <property type="match status" value="1"/>
</dbReference>
<evidence type="ECO:0000256" key="15">
    <source>
        <dbReference type="SAM" id="SignalP"/>
    </source>
</evidence>
<evidence type="ECO:0000256" key="3">
    <source>
        <dbReference type="ARBA" id="ARBA00022553"/>
    </source>
</evidence>
<dbReference type="Gene3D" id="3.40.630.30">
    <property type="match status" value="1"/>
</dbReference>
<dbReference type="GO" id="GO:1990883">
    <property type="term" value="F:18S rRNA cytidine N-acetyltransferase activity"/>
    <property type="evidence" value="ECO:0007669"/>
    <property type="project" value="TreeGrafter"/>
</dbReference>
<feature type="binding site" evidence="13">
    <location>
        <begin position="687"/>
        <end position="693"/>
    </location>
    <ligand>
        <name>acetyl-CoA</name>
        <dbReference type="ChEBI" id="CHEBI:57288"/>
    </ligand>
</feature>
<dbReference type="PANTHER" id="PTHR10925:SF5">
    <property type="entry name" value="RNA CYTIDINE ACETYLTRANSFERASE"/>
    <property type="match status" value="1"/>
</dbReference>
<comment type="function">
    <text evidence="13">RNA cytidine acetyltransferase with specificity toward both 18S rRNA and tRNAs. Catalyzes the formation of N(4)-acetylcytidine (ac4C) in 18S rRNA. Required for early nucleolar cleavages of precursor rRNA at sites A0, A1 and A2 during 18S rRNA synthesis. Catalyzes the formation of ac4C in serine and leucine tRNAs. Requires the tRNA-binding adapter protein THUMPD1 for full tRNA acetyltransferase activity but not for 18S rRNA acetylation.</text>
</comment>
<keyword evidence="3" id="KW-0597">Phosphoprotein</keyword>
<dbReference type="Proteomes" id="UP000472277">
    <property type="component" value="Chromosome 17"/>
</dbReference>
<dbReference type="InParanoid" id="A0A674D980"/>
<keyword evidence="7 13" id="KW-0067">ATP-binding</keyword>
<dbReference type="InterPro" id="IPR000182">
    <property type="entry name" value="GNAT_dom"/>
</dbReference>
<comment type="subcellular location">
    <subcellularLocation>
        <location evidence="1 13">Nucleus</location>
        <location evidence="1 13">Nucleolus</location>
    </subcellularLocation>
</comment>